<protein>
    <submittedName>
        <fullName evidence="3">Kinase-like protein</fullName>
    </submittedName>
</protein>
<dbReference type="CDD" id="cd05154">
    <property type="entry name" value="ACAD10_11_N-like"/>
    <property type="match status" value="1"/>
</dbReference>
<dbReference type="GeneID" id="36596205"/>
<accession>A0A2J6SNX4</accession>
<dbReference type="InterPro" id="IPR002575">
    <property type="entry name" value="Aminoglycoside_PTrfase"/>
</dbReference>
<dbReference type="EMBL" id="KZ613904">
    <property type="protein sequence ID" value="PMD52469.1"/>
    <property type="molecule type" value="Genomic_DNA"/>
</dbReference>
<dbReference type="SUPFAM" id="SSF56112">
    <property type="entry name" value="Protein kinase-like (PK-like)"/>
    <property type="match status" value="1"/>
</dbReference>
<feature type="domain" description="Aminoglycoside phosphotransferase" evidence="2">
    <location>
        <begin position="184"/>
        <end position="439"/>
    </location>
</feature>
<gene>
    <name evidence="3" type="ORF">K444DRAFT_706328</name>
</gene>
<evidence type="ECO:0000256" key="1">
    <source>
        <dbReference type="SAM" id="MobiDB-lite"/>
    </source>
</evidence>
<keyword evidence="3" id="KW-0808">Transferase</keyword>
<sequence>MKINPTDQCLSLILHTLDVTVLPEVTSASARRTIELISATLGELLKRQQEPARNFIAQSIEDGLELEVDFHRVLNYPVTTAQSGLTDNAPFEALANQYDLLTERLNKLCVQASASTSKNSSYTGLLRRAAEWEMGYLTGQAKLTARPFGDESSETEPPTPLPPLRDFLEDFLTERHGPLEVTDFSEIPGGFGKETYFYTVKHATGSIEELVVRKSQPVPMVLHGGFLLEREFHLLRSLSQTDYPVPRPIDLALDLPGVESTFFTMTRRPGKVLGSFLDGENQKLPEPLFGQLAELLAKLHAIPLETFADYFAMHNESDALNETIEARHRRNLKGWREYIKRVEHLPSPYITWLFHWLENHIPADSRLSVLTHGDFSVHNILAENGQVTGVLDWECADFGAPEQDLAYIRPHVSKHMDWESFVAHYCASGGQEVDERNMRFCLAYGVLRTFIGGTRGSWNLQKGFNRDIRYVMMELGFAPAFMKIGLDYTAAGASQPIRVSEIPPEDIVPAEYGASVIGKAEGTDKLARDKVVCSEEDSGGSASAEVTREEAKPS</sequence>
<keyword evidence="3" id="KW-0418">Kinase</keyword>
<dbReference type="InterPro" id="IPR051678">
    <property type="entry name" value="AGP_Transferase"/>
</dbReference>
<dbReference type="AlphaFoldDB" id="A0A2J6SNX4"/>
<keyword evidence="4" id="KW-1185">Reference proteome</keyword>
<evidence type="ECO:0000313" key="4">
    <source>
        <dbReference type="Proteomes" id="UP000235371"/>
    </source>
</evidence>
<dbReference type="InterPro" id="IPR041726">
    <property type="entry name" value="ACAD10_11_N"/>
</dbReference>
<dbReference type="STRING" id="1095630.A0A2J6SNX4"/>
<organism evidence="3 4">
    <name type="scientific">Hyaloscypha bicolor E</name>
    <dbReference type="NCBI Taxonomy" id="1095630"/>
    <lineage>
        <taxon>Eukaryota</taxon>
        <taxon>Fungi</taxon>
        <taxon>Dikarya</taxon>
        <taxon>Ascomycota</taxon>
        <taxon>Pezizomycotina</taxon>
        <taxon>Leotiomycetes</taxon>
        <taxon>Helotiales</taxon>
        <taxon>Hyaloscyphaceae</taxon>
        <taxon>Hyaloscypha</taxon>
        <taxon>Hyaloscypha bicolor</taxon>
    </lineage>
</organism>
<proteinExistence type="predicted"/>
<reference evidence="3 4" key="1">
    <citation type="submission" date="2016-04" db="EMBL/GenBank/DDBJ databases">
        <title>A degradative enzymes factory behind the ericoid mycorrhizal symbiosis.</title>
        <authorList>
            <consortium name="DOE Joint Genome Institute"/>
            <person name="Martino E."/>
            <person name="Morin E."/>
            <person name="Grelet G."/>
            <person name="Kuo A."/>
            <person name="Kohler A."/>
            <person name="Daghino S."/>
            <person name="Barry K."/>
            <person name="Choi C."/>
            <person name="Cichocki N."/>
            <person name="Clum A."/>
            <person name="Copeland A."/>
            <person name="Hainaut M."/>
            <person name="Haridas S."/>
            <person name="Labutti K."/>
            <person name="Lindquist E."/>
            <person name="Lipzen A."/>
            <person name="Khouja H.-R."/>
            <person name="Murat C."/>
            <person name="Ohm R."/>
            <person name="Olson A."/>
            <person name="Spatafora J."/>
            <person name="Veneault-Fourrey C."/>
            <person name="Henrissat B."/>
            <person name="Grigoriev I."/>
            <person name="Martin F."/>
            <person name="Perotto S."/>
        </authorList>
    </citation>
    <scope>NUCLEOTIDE SEQUENCE [LARGE SCALE GENOMIC DNA]</scope>
    <source>
        <strain evidence="3 4">E</strain>
    </source>
</reference>
<dbReference type="PANTHER" id="PTHR21310">
    <property type="entry name" value="AMINOGLYCOSIDE PHOSPHOTRANSFERASE-RELATED-RELATED"/>
    <property type="match status" value="1"/>
</dbReference>
<dbReference type="RefSeq" id="XP_024729373.1">
    <property type="nucleotide sequence ID" value="XM_024888129.1"/>
</dbReference>
<dbReference type="Proteomes" id="UP000235371">
    <property type="component" value="Unassembled WGS sequence"/>
</dbReference>
<dbReference type="InterPro" id="IPR011009">
    <property type="entry name" value="Kinase-like_dom_sf"/>
</dbReference>
<dbReference type="Gene3D" id="3.90.1200.10">
    <property type="match status" value="1"/>
</dbReference>
<feature type="region of interest" description="Disordered" evidence="1">
    <location>
        <begin position="532"/>
        <end position="554"/>
    </location>
</feature>
<dbReference type="Pfam" id="PF01636">
    <property type="entry name" value="APH"/>
    <property type="match status" value="1"/>
</dbReference>
<name>A0A2J6SNX4_9HELO</name>
<dbReference type="InParanoid" id="A0A2J6SNX4"/>
<evidence type="ECO:0000313" key="3">
    <source>
        <dbReference type="EMBL" id="PMD52469.1"/>
    </source>
</evidence>
<dbReference type="Gene3D" id="3.30.200.20">
    <property type="entry name" value="Phosphorylase Kinase, domain 1"/>
    <property type="match status" value="1"/>
</dbReference>
<evidence type="ECO:0000259" key="2">
    <source>
        <dbReference type="Pfam" id="PF01636"/>
    </source>
</evidence>
<dbReference type="OrthoDB" id="3473229at2759"/>
<dbReference type="GO" id="GO:0016301">
    <property type="term" value="F:kinase activity"/>
    <property type="evidence" value="ECO:0007669"/>
    <property type="project" value="UniProtKB-KW"/>
</dbReference>